<evidence type="ECO:0000313" key="3">
    <source>
        <dbReference type="Proteomes" id="UP000230543"/>
    </source>
</evidence>
<keyword evidence="2" id="KW-0032">Aminotransferase</keyword>
<dbReference type="Proteomes" id="UP000230543">
    <property type="component" value="Unassembled WGS sequence"/>
</dbReference>
<gene>
    <name evidence="2" type="ORF">COU22_00245</name>
</gene>
<dbReference type="InterPro" id="IPR015421">
    <property type="entry name" value="PyrdxlP-dep_Trfase_major"/>
</dbReference>
<dbReference type="Gene3D" id="3.40.640.10">
    <property type="entry name" value="Type I PLP-dependent aspartate aminotransferase-like (Major domain)"/>
    <property type="match status" value="1"/>
</dbReference>
<dbReference type="Pfam" id="PF01041">
    <property type="entry name" value="DegT_DnrJ_EryC1"/>
    <property type="match status" value="1"/>
</dbReference>
<evidence type="ECO:0000313" key="2">
    <source>
        <dbReference type="EMBL" id="PIT90792.1"/>
    </source>
</evidence>
<keyword evidence="2" id="KW-0808">Transferase</keyword>
<dbReference type="SUPFAM" id="SSF53383">
    <property type="entry name" value="PLP-dependent transferases"/>
    <property type="match status" value="1"/>
</dbReference>
<dbReference type="GO" id="GO:0000271">
    <property type="term" value="P:polysaccharide biosynthetic process"/>
    <property type="evidence" value="ECO:0007669"/>
    <property type="project" value="TreeGrafter"/>
</dbReference>
<dbReference type="PANTHER" id="PTHR30244:SF36">
    <property type="entry name" value="3-OXO-GLUCOSE-6-PHOSPHATE:GLUTAMATE AMINOTRANSFERASE"/>
    <property type="match status" value="1"/>
</dbReference>
<feature type="non-terminal residue" evidence="2">
    <location>
        <position position="166"/>
    </location>
</feature>
<comment type="caution">
    <text evidence="2">The sequence shown here is derived from an EMBL/GenBank/DDBJ whole genome shotgun (WGS) entry which is preliminary data.</text>
</comment>
<protein>
    <submittedName>
        <fullName evidence="2">Aminotransferase</fullName>
    </submittedName>
</protein>
<name>A0A2M6WDD8_9BACT</name>
<keyword evidence="1" id="KW-0663">Pyridoxal phosphate</keyword>
<organism evidence="2 3">
    <name type="scientific">Candidatus Komeilibacteria bacterium CG10_big_fil_rev_8_21_14_0_10_41_13</name>
    <dbReference type="NCBI Taxonomy" id="1974476"/>
    <lineage>
        <taxon>Bacteria</taxon>
        <taxon>Candidatus Komeiliibacteriota</taxon>
    </lineage>
</organism>
<accession>A0A2M6WDD8</accession>
<dbReference type="AlphaFoldDB" id="A0A2M6WDD8"/>
<reference evidence="3" key="1">
    <citation type="submission" date="2017-09" db="EMBL/GenBank/DDBJ databases">
        <title>Depth-based differentiation of microbial function through sediment-hosted aquifers and enrichment of novel symbionts in the deep terrestrial subsurface.</title>
        <authorList>
            <person name="Probst A.J."/>
            <person name="Ladd B."/>
            <person name="Jarett J.K."/>
            <person name="Geller-Mcgrath D.E."/>
            <person name="Sieber C.M.K."/>
            <person name="Emerson J.B."/>
            <person name="Anantharaman K."/>
            <person name="Thomas B.C."/>
            <person name="Malmstrom R."/>
            <person name="Stieglmeier M."/>
            <person name="Klingl A."/>
            <person name="Woyke T."/>
            <person name="Ryan C.M."/>
            <person name="Banfield J.F."/>
        </authorList>
    </citation>
    <scope>NUCLEOTIDE SEQUENCE [LARGE SCALE GENOMIC DNA]</scope>
</reference>
<dbReference type="InterPro" id="IPR015424">
    <property type="entry name" value="PyrdxlP-dep_Trfase"/>
</dbReference>
<dbReference type="PANTHER" id="PTHR30244">
    <property type="entry name" value="TRANSAMINASE"/>
    <property type="match status" value="1"/>
</dbReference>
<proteinExistence type="predicted"/>
<evidence type="ECO:0000256" key="1">
    <source>
        <dbReference type="ARBA" id="ARBA00022898"/>
    </source>
</evidence>
<dbReference type="GO" id="GO:0008483">
    <property type="term" value="F:transaminase activity"/>
    <property type="evidence" value="ECO:0007669"/>
    <property type="project" value="UniProtKB-KW"/>
</dbReference>
<sequence>MIPFLDIKKCNQPYRDELIGAFTEVLDSNSYILGPKVEKFESEFAKYIGVKEVIGTGNCLDALNLIIRGYKELGVFKDGDEIIVPANTYIASILGVSANNLKPVLVEPDIKTYNLDVKKIEEKISAKTKAILTVHLYGKICFSEEMKRLADKHSLKIIEDCAQSAG</sequence>
<dbReference type="EMBL" id="PFBO01000010">
    <property type="protein sequence ID" value="PIT90792.1"/>
    <property type="molecule type" value="Genomic_DNA"/>
</dbReference>
<dbReference type="InterPro" id="IPR000653">
    <property type="entry name" value="DegT/StrS_aminotransferase"/>
</dbReference>
<dbReference type="GO" id="GO:0030170">
    <property type="term" value="F:pyridoxal phosphate binding"/>
    <property type="evidence" value="ECO:0007669"/>
    <property type="project" value="TreeGrafter"/>
</dbReference>